<dbReference type="InterPro" id="IPR022311">
    <property type="entry name" value="PolX-like"/>
</dbReference>
<comment type="function">
    <text evidence="20">Repair polymerase that plays a key role in base-excision repair. During this process, the damaged base is excised by specific DNA glycosylases, the DNA backbone is nicked at the abasic site by an apurinic/apyrimidic (AP) endonuclease, and POLB removes 5'-deoxyribose-phosphate from the preincised AP site acting as a 5'-deoxyribose-phosphate lyase (5'-dRP lyase); through its DNA polymerase activity, it adds one nucleotide to the 3' end of the arising single-nucleotide gap. Conducts 'gap-filling' DNA synthesis in a stepwise distributive fashion rather than in a processive fashion as for other DNA polymerases. It is also able to cleave sugar-phosphate bonds 3' to an intact AP site, acting as an AP lyase.</text>
</comment>
<feature type="domain" description="Helix-hairpin-helix DNA-binding motif class 1" evidence="22">
    <location>
        <begin position="129"/>
        <end position="148"/>
    </location>
</feature>
<evidence type="ECO:0000256" key="19">
    <source>
        <dbReference type="ARBA" id="ARBA00044678"/>
    </source>
</evidence>
<dbReference type="InterPro" id="IPR028207">
    <property type="entry name" value="DNA_pol_B_palm_palm"/>
</dbReference>
<keyword evidence="8" id="KW-0808">Transferase</keyword>
<evidence type="ECO:0000313" key="25">
    <source>
        <dbReference type="EMBL" id="MBK1633219.1"/>
    </source>
</evidence>
<dbReference type="InterPro" id="IPR029398">
    <property type="entry name" value="PolB_thumb"/>
</dbReference>
<keyword evidence="26" id="KW-1185">Reference proteome</keyword>
<keyword evidence="10" id="KW-0235">DNA replication</keyword>
<comment type="catalytic activity">
    <reaction evidence="21">
        <text>DNA(n) + a 2'-deoxyribonucleoside 5'-triphosphate = DNA(n+1) + diphosphate</text>
        <dbReference type="Rhea" id="RHEA:22508"/>
        <dbReference type="Rhea" id="RHEA-COMP:17339"/>
        <dbReference type="Rhea" id="RHEA-COMP:17340"/>
        <dbReference type="ChEBI" id="CHEBI:33019"/>
        <dbReference type="ChEBI" id="CHEBI:61560"/>
        <dbReference type="ChEBI" id="CHEBI:173112"/>
        <dbReference type="EC" id="2.7.7.7"/>
    </reaction>
</comment>
<evidence type="ECO:0000256" key="7">
    <source>
        <dbReference type="ARBA" id="ARBA00022634"/>
    </source>
</evidence>
<evidence type="ECO:0000256" key="10">
    <source>
        <dbReference type="ARBA" id="ARBA00022705"/>
    </source>
</evidence>
<dbReference type="Pfam" id="PF02811">
    <property type="entry name" value="PHP"/>
    <property type="match status" value="1"/>
</dbReference>
<keyword evidence="14" id="KW-0915">Sodium</keyword>
<dbReference type="PANTHER" id="PTHR36928:SF1">
    <property type="entry name" value="PHOSPHATASE YCDX-RELATED"/>
    <property type="match status" value="1"/>
</dbReference>
<keyword evidence="13" id="KW-0239">DNA-directed DNA polymerase</keyword>
<dbReference type="PANTHER" id="PTHR36928">
    <property type="entry name" value="PHOSPHATASE YCDX-RELATED"/>
    <property type="match status" value="1"/>
</dbReference>
<dbReference type="SMART" id="SM00278">
    <property type="entry name" value="HhH1"/>
    <property type="match status" value="3"/>
</dbReference>
<evidence type="ECO:0000256" key="15">
    <source>
        <dbReference type="ARBA" id="ARBA00023204"/>
    </source>
</evidence>
<dbReference type="InterPro" id="IPR037160">
    <property type="entry name" value="DNA_Pol_thumb_sf"/>
</dbReference>
<organism evidence="25 26">
    <name type="scientific">Thiohalocapsa halophila</name>
    <dbReference type="NCBI Taxonomy" id="69359"/>
    <lineage>
        <taxon>Bacteria</taxon>
        <taxon>Pseudomonadati</taxon>
        <taxon>Pseudomonadota</taxon>
        <taxon>Gammaproteobacteria</taxon>
        <taxon>Chromatiales</taxon>
        <taxon>Chromatiaceae</taxon>
        <taxon>Thiohalocapsa</taxon>
    </lineage>
</organism>
<dbReference type="Pfam" id="PF14791">
    <property type="entry name" value="DNA_pol_B_thumb"/>
    <property type="match status" value="1"/>
</dbReference>
<evidence type="ECO:0000256" key="6">
    <source>
        <dbReference type="ARBA" id="ARBA00022481"/>
    </source>
</evidence>
<dbReference type="RefSeq" id="WP_200241313.1">
    <property type="nucleotide sequence ID" value="NZ_NRRV01000072.1"/>
</dbReference>
<dbReference type="InterPro" id="IPR003583">
    <property type="entry name" value="Hlx-hairpin-Hlx_DNA-bd_motif"/>
</dbReference>
<dbReference type="Gene3D" id="1.10.150.20">
    <property type="entry name" value="5' to 3' exonuclease, C-terminal subdomain"/>
    <property type="match status" value="1"/>
</dbReference>
<feature type="domain" description="Helix-hairpin-helix DNA-binding motif class 1" evidence="22">
    <location>
        <begin position="94"/>
        <end position="113"/>
    </location>
</feature>
<dbReference type="SMART" id="SM00483">
    <property type="entry name" value="POLXc"/>
    <property type="match status" value="1"/>
</dbReference>
<dbReference type="InterPro" id="IPR004013">
    <property type="entry name" value="PHP_dom"/>
</dbReference>
<keyword evidence="15" id="KW-0234">DNA repair</keyword>
<evidence type="ECO:0000256" key="21">
    <source>
        <dbReference type="ARBA" id="ARBA00049244"/>
    </source>
</evidence>
<dbReference type="InterPro" id="IPR016195">
    <property type="entry name" value="Pol/histidinol_Pase-like"/>
</dbReference>
<evidence type="ECO:0000256" key="2">
    <source>
        <dbReference type="ARBA" id="ARBA00004496"/>
    </source>
</evidence>
<evidence type="ECO:0000256" key="9">
    <source>
        <dbReference type="ARBA" id="ARBA00022695"/>
    </source>
</evidence>
<dbReference type="InterPro" id="IPR010996">
    <property type="entry name" value="HHH_MUS81"/>
</dbReference>
<keyword evidence="9" id="KW-0548">Nucleotidyltransferase</keyword>
<dbReference type="CDD" id="cd07436">
    <property type="entry name" value="PHP_PolX"/>
    <property type="match status" value="1"/>
</dbReference>
<dbReference type="Gene3D" id="1.10.150.110">
    <property type="entry name" value="DNA polymerase beta, N-terminal domain-like"/>
    <property type="match status" value="1"/>
</dbReference>
<keyword evidence="11" id="KW-0227">DNA damage</keyword>
<comment type="subcellular location">
    <subcellularLocation>
        <location evidence="2">Cytoplasm</location>
    </subcellularLocation>
</comment>
<dbReference type="CDD" id="cd00141">
    <property type="entry name" value="NT_POLXc"/>
    <property type="match status" value="1"/>
</dbReference>
<evidence type="ECO:0000259" key="22">
    <source>
        <dbReference type="SMART" id="SM00278"/>
    </source>
</evidence>
<dbReference type="InterPro" id="IPR002054">
    <property type="entry name" value="DNA-dir_DNA_pol_X"/>
</dbReference>
<dbReference type="InterPro" id="IPR003141">
    <property type="entry name" value="Pol/His_phosphatase_N"/>
</dbReference>
<name>A0ABS1CP08_9GAMM</name>
<dbReference type="EC" id="4.2.99.18" evidence="4"/>
<accession>A0ABS1CP08</accession>
<dbReference type="InterPro" id="IPR002008">
    <property type="entry name" value="DNA_pol_X_beta-like"/>
</dbReference>
<evidence type="ECO:0000256" key="1">
    <source>
        <dbReference type="ARBA" id="ARBA00001946"/>
    </source>
</evidence>
<evidence type="ECO:0000256" key="5">
    <source>
        <dbReference type="ARBA" id="ARBA00020020"/>
    </source>
</evidence>
<dbReference type="Gene3D" id="3.30.210.10">
    <property type="entry name" value="DNA polymerase, thumb domain"/>
    <property type="match status" value="1"/>
</dbReference>
<evidence type="ECO:0000259" key="23">
    <source>
        <dbReference type="SMART" id="SM00481"/>
    </source>
</evidence>
<evidence type="ECO:0000256" key="16">
    <source>
        <dbReference type="ARBA" id="ARBA00035717"/>
    </source>
</evidence>
<dbReference type="Gene3D" id="3.20.20.140">
    <property type="entry name" value="Metal-dependent hydrolases"/>
    <property type="match status" value="1"/>
</dbReference>
<dbReference type="Pfam" id="PF14520">
    <property type="entry name" value="HHH_5"/>
    <property type="match status" value="1"/>
</dbReference>
<dbReference type="PIRSF" id="PIRSF005047">
    <property type="entry name" value="UCP005047_YshC"/>
    <property type="match status" value="1"/>
</dbReference>
<evidence type="ECO:0000256" key="18">
    <source>
        <dbReference type="ARBA" id="ARBA00044632"/>
    </source>
</evidence>
<evidence type="ECO:0000256" key="11">
    <source>
        <dbReference type="ARBA" id="ARBA00022763"/>
    </source>
</evidence>
<dbReference type="InterPro" id="IPR043519">
    <property type="entry name" value="NT_sf"/>
</dbReference>
<comment type="caution">
    <text evidence="25">The sequence shown here is derived from an EMBL/GenBank/DDBJ whole genome shotgun (WGS) entry which is preliminary data.</text>
</comment>
<dbReference type="PRINTS" id="PR00870">
    <property type="entry name" value="DNAPOLXBETA"/>
</dbReference>
<evidence type="ECO:0000256" key="17">
    <source>
        <dbReference type="ARBA" id="ARBA00035726"/>
    </source>
</evidence>
<keyword evidence="7" id="KW-0237">DNA synthesis</keyword>
<dbReference type="NCBIfam" id="NF006375">
    <property type="entry name" value="PRK08609.1"/>
    <property type="match status" value="1"/>
</dbReference>
<evidence type="ECO:0000256" key="4">
    <source>
        <dbReference type="ARBA" id="ARBA00012720"/>
    </source>
</evidence>
<dbReference type="Pfam" id="PF14792">
    <property type="entry name" value="DNA_pol_B_palm"/>
    <property type="match status" value="1"/>
</dbReference>
<dbReference type="InterPro" id="IPR050243">
    <property type="entry name" value="PHP_phosphatase"/>
</dbReference>
<dbReference type="SUPFAM" id="SSF89550">
    <property type="entry name" value="PHP domain-like"/>
    <property type="match status" value="1"/>
</dbReference>
<dbReference type="EC" id="2.7.7.7" evidence="3"/>
<feature type="domain" description="Helix-hairpin-helix DNA-binding motif class 1" evidence="22">
    <location>
        <begin position="54"/>
        <end position="73"/>
    </location>
</feature>
<dbReference type="Pfam" id="PF14716">
    <property type="entry name" value="HHH_8"/>
    <property type="match status" value="1"/>
</dbReference>
<evidence type="ECO:0000256" key="20">
    <source>
        <dbReference type="ARBA" id="ARBA00045548"/>
    </source>
</evidence>
<gene>
    <name evidence="25" type="ORF">CKO31_21180</name>
</gene>
<dbReference type="InterPro" id="IPR027421">
    <property type="entry name" value="DNA_pol_lamdba_lyase_dom_sf"/>
</dbReference>
<dbReference type="SMART" id="SM00481">
    <property type="entry name" value="POLIIIAc"/>
    <property type="match status" value="1"/>
</dbReference>
<comment type="cofactor">
    <cofactor evidence="1">
        <name>Mg(2+)</name>
        <dbReference type="ChEBI" id="CHEBI:18420"/>
    </cofactor>
</comment>
<evidence type="ECO:0000256" key="12">
    <source>
        <dbReference type="ARBA" id="ARBA00022843"/>
    </source>
</evidence>
<dbReference type="EMBL" id="NRRV01000072">
    <property type="protein sequence ID" value="MBK1633219.1"/>
    <property type="molecule type" value="Genomic_DNA"/>
</dbReference>
<dbReference type="SUPFAM" id="SSF47802">
    <property type="entry name" value="DNA polymerase beta, N-terminal domain-like"/>
    <property type="match status" value="1"/>
</dbReference>
<proteinExistence type="predicted"/>
<reference evidence="25 26" key="1">
    <citation type="journal article" date="2020" name="Microorganisms">
        <title>Osmotic Adaptation and Compatible Solute Biosynthesis of Phototrophic Bacteria as Revealed from Genome Analyses.</title>
        <authorList>
            <person name="Imhoff J.F."/>
            <person name="Rahn T."/>
            <person name="Kunzel S."/>
            <person name="Keller A."/>
            <person name="Neulinger S.C."/>
        </authorList>
    </citation>
    <scope>NUCLEOTIDE SEQUENCE [LARGE SCALE GENOMIC DNA]</scope>
    <source>
        <strain evidence="25 26">DSM 6210</strain>
    </source>
</reference>
<evidence type="ECO:0000259" key="24">
    <source>
        <dbReference type="SMART" id="SM00483"/>
    </source>
</evidence>
<evidence type="ECO:0000313" key="26">
    <source>
        <dbReference type="Proteomes" id="UP000748752"/>
    </source>
</evidence>
<evidence type="ECO:0000256" key="14">
    <source>
        <dbReference type="ARBA" id="ARBA00023053"/>
    </source>
</evidence>
<feature type="domain" description="Polymerase/histidinol phosphatase N-terminal" evidence="23">
    <location>
        <begin position="340"/>
        <end position="420"/>
    </location>
</feature>
<evidence type="ECO:0000256" key="13">
    <source>
        <dbReference type="ARBA" id="ARBA00022932"/>
    </source>
</evidence>
<dbReference type="SUPFAM" id="SSF81301">
    <property type="entry name" value="Nucleotidyltransferase"/>
    <property type="match status" value="1"/>
</dbReference>
<evidence type="ECO:0000256" key="8">
    <source>
        <dbReference type="ARBA" id="ARBA00022679"/>
    </source>
</evidence>
<evidence type="ECO:0000256" key="3">
    <source>
        <dbReference type="ARBA" id="ARBA00012417"/>
    </source>
</evidence>
<keyword evidence="12" id="KW-0832">Ubl conjugation</keyword>
<feature type="domain" description="DNA-directed DNA polymerase X" evidence="24">
    <location>
        <begin position="3"/>
        <end position="316"/>
    </location>
</feature>
<dbReference type="Gene3D" id="3.30.460.10">
    <property type="entry name" value="Beta Polymerase, domain 2"/>
    <property type="match status" value="1"/>
</dbReference>
<sequence length="573" mass="63158">MTVHNREIAEQFSHLADLLEIEGADAYRVRAYRQAAQTIAGLSESLADRAAAGEDLSALPHIGESLAEKIRTICETGHLPQLEEAEERLPAALSDLLEISGLGPKRVKALHQDLHIDNLQDLKQAVAEHRVRELSGFGAKSEQALADKLAQWQGPAERLPLIEAEEIARPLVHSLRGLDGVDQVTIAGSFRRRKETVGDLDILVTAAEGTSVMERFTGYDEVSEVVSQGETRATVLLRAGLQVDLRLVPAAAYGAALHYFTGAKAHNIAVRRLGVQRDLKINEYGVFHGDERVGGRTEQEVYDAVDLPFIEPELREDRGEIEAAQEDRLPALIGLDDIRGDLHAHTKASDGHDSLRQMAEAAAERGYAYLAITDHSQHVTVAHGLDPQRMAAQIDAVDALNEELDGRIRVLKAVELDILADGSLDLPDDVLERLDLCVCAVHHKLDLPRQKQTERILRALDSQHCHILAHPRGRLIGKRAGYELDLERVMRAAAERGCALEVNAQPKRLDLDDSDCRLAKELGVRIAISTDAHSQGNLDYMRFGVDQARRGWLTADDVINTRGLDDLLALLRH</sequence>
<protein>
    <recommendedName>
        <fullName evidence="5">DNA polymerase beta</fullName>
        <ecNumber evidence="3">2.7.7.7</ecNumber>
        <ecNumber evidence="4">4.2.99.18</ecNumber>
    </recommendedName>
    <alternativeName>
        <fullName evidence="16">5'-deoxyribose-phosphate lyase</fullName>
    </alternativeName>
    <alternativeName>
        <fullName evidence="17">AP lyase</fullName>
    </alternativeName>
</protein>
<dbReference type="Proteomes" id="UP000748752">
    <property type="component" value="Unassembled WGS sequence"/>
</dbReference>
<keyword evidence="6" id="KW-0488">Methylation</keyword>
<comment type="catalytic activity">
    <reaction evidence="19">
        <text>a 5'-end 2'-deoxyribose-2'-deoxyribonucleotide-DNA = (2E,4S)-4-hydroxypenten-2-al-5-phosphate + a 5'-end 5'-phospho-2'-deoxyribonucleoside-DNA + H(+)</text>
        <dbReference type="Rhea" id="RHEA:76255"/>
        <dbReference type="Rhea" id="RHEA-COMP:13180"/>
        <dbReference type="Rhea" id="RHEA-COMP:18657"/>
        <dbReference type="ChEBI" id="CHEBI:15378"/>
        <dbReference type="ChEBI" id="CHEBI:136412"/>
        <dbReference type="ChEBI" id="CHEBI:195194"/>
        <dbReference type="ChEBI" id="CHEBI:195195"/>
    </reaction>
</comment>
<dbReference type="InterPro" id="IPR047967">
    <property type="entry name" value="PolX_PHP"/>
</dbReference>
<comment type="catalytic activity">
    <reaction evidence="18">
        <text>2'-deoxyribonucleotide-(2'-deoxyribose 5'-phosphate)-2'-deoxyribonucleotide-DNA = a 3'-end 2'-deoxyribonucleotide-(2,3-dehydro-2,3-deoxyribose 5'-phosphate)-DNA + a 5'-end 5'-phospho-2'-deoxyribonucleoside-DNA + H(+)</text>
        <dbReference type="Rhea" id="RHEA:66592"/>
        <dbReference type="Rhea" id="RHEA-COMP:13180"/>
        <dbReference type="Rhea" id="RHEA-COMP:16897"/>
        <dbReference type="Rhea" id="RHEA-COMP:17067"/>
        <dbReference type="ChEBI" id="CHEBI:15378"/>
        <dbReference type="ChEBI" id="CHEBI:136412"/>
        <dbReference type="ChEBI" id="CHEBI:157695"/>
        <dbReference type="ChEBI" id="CHEBI:167181"/>
        <dbReference type="EC" id="4.2.99.18"/>
    </reaction>
</comment>